<feature type="chain" id="PRO_5047119426" description="Beta-lactamase-related domain-containing protein" evidence="2">
    <location>
        <begin position="30"/>
        <end position="684"/>
    </location>
</feature>
<dbReference type="InterPro" id="IPR011659">
    <property type="entry name" value="WD40"/>
</dbReference>
<dbReference type="InterPro" id="IPR012338">
    <property type="entry name" value="Beta-lactam/transpept-like"/>
</dbReference>
<dbReference type="Pfam" id="PF07676">
    <property type="entry name" value="PD40"/>
    <property type="match status" value="2"/>
</dbReference>
<dbReference type="Pfam" id="PF00144">
    <property type="entry name" value="Beta-lactamase"/>
    <property type="match status" value="1"/>
</dbReference>
<dbReference type="SUPFAM" id="SSF82171">
    <property type="entry name" value="DPP6 N-terminal domain-like"/>
    <property type="match status" value="1"/>
</dbReference>
<evidence type="ECO:0000256" key="1">
    <source>
        <dbReference type="SAM" id="MobiDB-lite"/>
    </source>
</evidence>
<reference evidence="4 5" key="1">
    <citation type="journal article" date="2019" name="Int. J. Syst. Evol. Microbiol.">
        <title>The Global Catalogue of Microorganisms (GCM) 10K type strain sequencing project: providing services to taxonomists for standard genome sequencing and annotation.</title>
        <authorList>
            <consortium name="The Broad Institute Genomics Platform"/>
            <consortium name="The Broad Institute Genome Sequencing Center for Infectious Disease"/>
            <person name="Wu L."/>
            <person name="Ma J."/>
        </authorList>
    </citation>
    <scope>NUCLEOTIDE SEQUENCE [LARGE SCALE GENOMIC DNA]</scope>
    <source>
        <strain evidence="4 5">JCM 14162</strain>
    </source>
</reference>
<evidence type="ECO:0000313" key="5">
    <source>
        <dbReference type="Proteomes" id="UP001500713"/>
    </source>
</evidence>
<name>A0ABN1A1X9_9SPHN</name>
<keyword evidence="5" id="KW-1185">Reference proteome</keyword>
<dbReference type="Gene3D" id="3.40.710.10">
    <property type="entry name" value="DD-peptidase/beta-lactamase superfamily"/>
    <property type="match status" value="1"/>
</dbReference>
<gene>
    <name evidence="4" type="ORF">GCM10009096_02630</name>
</gene>
<evidence type="ECO:0000256" key="2">
    <source>
        <dbReference type="SAM" id="SignalP"/>
    </source>
</evidence>
<dbReference type="SUPFAM" id="SSF56601">
    <property type="entry name" value="beta-lactamase/transpeptidase-like"/>
    <property type="match status" value="1"/>
</dbReference>
<feature type="region of interest" description="Disordered" evidence="1">
    <location>
        <begin position="415"/>
        <end position="436"/>
    </location>
</feature>
<comment type="caution">
    <text evidence="4">The sequence shown here is derived from an EMBL/GenBank/DDBJ whole genome shotgun (WGS) entry which is preliminary data.</text>
</comment>
<dbReference type="Proteomes" id="UP001500713">
    <property type="component" value="Unassembled WGS sequence"/>
</dbReference>
<evidence type="ECO:0000259" key="3">
    <source>
        <dbReference type="Pfam" id="PF00144"/>
    </source>
</evidence>
<dbReference type="PANTHER" id="PTHR43283">
    <property type="entry name" value="BETA-LACTAMASE-RELATED"/>
    <property type="match status" value="1"/>
</dbReference>
<proteinExistence type="predicted"/>
<dbReference type="EMBL" id="BAAAEM010000002">
    <property type="protein sequence ID" value="GAA0465509.1"/>
    <property type="molecule type" value="Genomic_DNA"/>
</dbReference>
<protein>
    <recommendedName>
        <fullName evidence="3">Beta-lactamase-related domain-containing protein</fullName>
    </recommendedName>
</protein>
<keyword evidence="2" id="KW-0732">Signal</keyword>
<dbReference type="InterPro" id="IPR001466">
    <property type="entry name" value="Beta-lactam-related"/>
</dbReference>
<sequence>MEIDMTTRPKFQKLMAVALFLSLSGVAAAGENTKASDSLAPEATEEEVALSFSDVPYLEKAFIDTAPSDRKDSIAVGKLGVDGGNKDIITKLAQEIAAGEHGSYDSLLIAHKGKLLFESYYARGRVDLPHFQASTTKAYTNLAIGRAIQMGYLTTADLNRPIVSFLNNLDPTRFVEGADKITLHKAMTMRSGLRISKEQRDELNQDSGQLVGQNQVQAYLERSAAISADSQSFLYQGSDPQLVMQVLDAVVPGTAKDFIKTEVLDKIGIPDHGWRMDVSGLPRGPSGAKMTSRDMVKWGLLVRNKGKWNGEQLIPERFIARSTNSIVRIGNDDIFFTGNNVSNPGYGYYWWQAEMKVGDRIYFTRSAQGGGGQYIILIDELDLMVVTTGHERDDKTMQITADRILPAFTNQAAKSDVGRGKTESTELRGPYLGQTPPGSTPKVFAPGIVSTEHRDFSPFFSPDMKEFYFTRKNLGSDKWSLISYRSENNRWRESVIRPRVWRPNISPDGKTMHLGKYYMERIGDGWSEIKSLGPMFDREDLGIMRLSASASGTYILDDYKGDNVIRISTLKDGKREEPRPLGKEINTGKLNAHPFIAPNESYIIWDGERDGGFGGIDLWISFKQQDGSWGEAINMGPEINTAGREASAYVTPDGKYLFFNRTIRPKEGDIYWVDAQVIENLRHK</sequence>
<feature type="signal peptide" evidence="2">
    <location>
        <begin position="1"/>
        <end position="29"/>
    </location>
</feature>
<dbReference type="InterPro" id="IPR050789">
    <property type="entry name" value="Diverse_Enzym_Activities"/>
</dbReference>
<feature type="domain" description="Beta-lactamase-related" evidence="3">
    <location>
        <begin position="106"/>
        <end position="387"/>
    </location>
</feature>
<accession>A0ABN1A1X9</accession>
<feature type="compositionally biased region" description="Basic and acidic residues" evidence="1">
    <location>
        <begin position="416"/>
        <end position="426"/>
    </location>
</feature>
<dbReference type="PANTHER" id="PTHR43283:SF7">
    <property type="entry name" value="BETA-LACTAMASE-RELATED DOMAIN-CONTAINING PROTEIN"/>
    <property type="match status" value="1"/>
</dbReference>
<organism evidence="4 5">
    <name type="scientific">Parasphingorhabdus litoris</name>
    <dbReference type="NCBI Taxonomy" id="394733"/>
    <lineage>
        <taxon>Bacteria</taxon>
        <taxon>Pseudomonadati</taxon>
        <taxon>Pseudomonadota</taxon>
        <taxon>Alphaproteobacteria</taxon>
        <taxon>Sphingomonadales</taxon>
        <taxon>Sphingomonadaceae</taxon>
        <taxon>Parasphingorhabdus</taxon>
    </lineage>
</organism>
<evidence type="ECO:0000313" key="4">
    <source>
        <dbReference type="EMBL" id="GAA0465509.1"/>
    </source>
</evidence>